<keyword evidence="1" id="KW-0472">Membrane</keyword>
<evidence type="ECO:0000313" key="3">
    <source>
        <dbReference type="Proteomes" id="UP001524499"/>
    </source>
</evidence>
<feature type="transmembrane region" description="Helical" evidence="1">
    <location>
        <begin position="12"/>
        <end position="35"/>
    </location>
</feature>
<keyword evidence="1" id="KW-1133">Transmembrane helix</keyword>
<dbReference type="RefSeq" id="WP_256602487.1">
    <property type="nucleotide sequence ID" value="NZ_JANIBJ010000019.1"/>
</dbReference>
<name>A0ABT1THG0_9GAMM</name>
<keyword evidence="1" id="KW-0812">Transmembrane</keyword>
<sequence length="76" mass="7601">MYQSVKEKTKALATRVVAPVVALSIVGVSAAHATIGEDITAAFASGSINLGLAAAGVISMVAVVTGIGFIVSMLRK</sequence>
<organism evidence="2 3">
    <name type="scientific">Methylomonas subterranea</name>
    <dbReference type="NCBI Taxonomy" id="2952225"/>
    <lineage>
        <taxon>Bacteria</taxon>
        <taxon>Pseudomonadati</taxon>
        <taxon>Pseudomonadota</taxon>
        <taxon>Gammaproteobacteria</taxon>
        <taxon>Methylococcales</taxon>
        <taxon>Methylococcaceae</taxon>
        <taxon>Methylomonas</taxon>
    </lineage>
</organism>
<reference evidence="2 3" key="1">
    <citation type="submission" date="2022-07" db="EMBL/GenBank/DDBJ databases">
        <title>Methylomonas rivi sp. nov., Methylomonas rosea sp. nov., Methylomonas aureus sp. nov. and Methylomonas subterranea sp. nov., four novel methanotrophs isolated from a freshwater creek and the deep terrestrial subsurface.</title>
        <authorList>
            <person name="Abin C."/>
            <person name="Sankaranarayanan K."/>
            <person name="Garner C."/>
            <person name="Sindelar R."/>
            <person name="Kotary K."/>
            <person name="Garner R."/>
            <person name="Barclay S."/>
            <person name="Lawson P."/>
            <person name="Krumholz L."/>
        </authorList>
    </citation>
    <scope>NUCLEOTIDE SEQUENCE [LARGE SCALE GENOMIC DNA]</scope>
    <source>
        <strain evidence="2 3">SURF-2</strain>
    </source>
</reference>
<evidence type="ECO:0000313" key="2">
    <source>
        <dbReference type="EMBL" id="MCQ8104686.1"/>
    </source>
</evidence>
<comment type="caution">
    <text evidence="2">The sequence shown here is derived from an EMBL/GenBank/DDBJ whole genome shotgun (WGS) entry which is preliminary data.</text>
</comment>
<gene>
    <name evidence="2" type="ORF">NP590_11265</name>
</gene>
<dbReference type="Proteomes" id="UP001524499">
    <property type="component" value="Unassembled WGS sequence"/>
</dbReference>
<dbReference type="EMBL" id="JANIBJ010000019">
    <property type="protein sequence ID" value="MCQ8104686.1"/>
    <property type="molecule type" value="Genomic_DNA"/>
</dbReference>
<feature type="transmembrane region" description="Helical" evidence="1">
    <location>
        <begin position="47"/>
        <end position="71"/>
    </location>
</feature>
<keyword evidence="3" id="KW-1185">Reference proteome</keyword>
<proteinExistence type="predicted"/>
<protein>
    <recommendedName>
        <fullName evidence="4">Phage coat protein</fullName>
    </recommendedName>
</protein>
<evidence type="ECO:0000256" key="1">
    <source>
        <dbReference type="SAM" id="Phobius"/>
    </source>
</evidence>
<evidence type="ECO:0008006" key="4">
    <source>
        <dbReference type="Google" id="ProtNLM"/>
    </source>
</evidence>
<accession>A0ABT1THG0</accession>